<dbReference type="OrthoDB" id="1757887at2"/>
<accession>A0A544QWB1</accession>
<keyword evidence="1" id="KW-0812">Transmembrane</keyword>
<keyword evidence="1" id="KW-0472">Membrane</keyword>
<dbReference type="Pfam" id="PF09991">
    <property type="entry name" value="DUF2232"/>
    <property type="match status" value="1"/>
</dbReference>
<keyword evidence="3" id="KW-1185">Reference proteome</keyword>
<dbReference type="Proteomes" id="UP000317863">
    <property type="component" value="Unassembled WGS sequence"/>
</dbReference>
<sequence length="343" mass="38967">MNKTRTLTEASLLTAIFIVVTMISIGTGIGYGMYLDYIVPIFYLLIYLRCKMKYSLISAVSSVTIILFVLGNVGTAIWASQGIIIGLSCGFFIDRKTSPMNDLMICTAIASIIMVFVDVYASQLIGISFIQEFKTYSAQAMEIMAKYATVPAGYESVYKDMIFYVCISLLPIGTVVVVYVVGLLAGNRLRMLSKEAKDKYIMIRNFRLTGRMLYSSGRMFYSVLLFTVLFGIFKRTGHKIPILYLDVILNCIYYNGIYFMLREGISGIQGFMMISGKSSGTIRMLTIFMLILLLMAYPVVIPVIIIYFVYIDISYKLRIRFTERLHEIVEDKNSEIMKTYMKK</sequence>
<evidence type="ECO:0000256" key="1">
    <source>
        <dbReference type="SAM" id="Phobius"/>
    </source>
</evidence>
<dbReference type="AlphaFoldDB" id="A0A544QWB1"/>
<comment type="caution">
    <text evidence="2">The sequence shown here is derived from an EMBL/GenBank/DDBJ whole genome shotgun (WGS) entry which is preliminary data.</text>
</comment>
<feature type="transmembrane region" description="Helical" evidence="1">
    <location>
        <begin position="12"/>
        <end position="34"/>
    </location>
</feature>
<feature type="transmembrane region" description="Helical" evidence="1">
    <location>
        <begin position="282"/>
        <end position="310"/>
    </location>
</feature>
<protein>
    <submittedName>
        <fullName evidence="2">DUF2232 domain-containing protein</fullName>
    </submittedName>
</protein>
<organism evidence="2 3">
    <name type="scientific">Peptacetobacter hominis</name>
    <dbReference type="NCBI Taxonomy" id="2743610"/>
    <lineage>
        <taxon>Bacteria</taxon>
        <taxon>Bacillati</taxon>
        <taxon>Bacillota</taxon>
        <taxon>Clostridia</taxon>
        <taxon>Peptostreptococcales</taxon>
        <taxon>Peptostreptococcaceae</taxon>
        <taxon>Peptacetobacter</taxon>
    </lineage>
</organism>
<feature type="transmembrane region" description="Helical" evidence="1">
    <location>
        <begin position="212"/>
        <end position="233"/>
    </location>
</feature>
<feature type="transmembrane region" description="Helical" evidence="1">
    <location>
        <begin position="161"/>
        <end position="185"/>
    </location>
</feature>
<dbReference type="InterPro" id="IPR018710">
    <property type="entry name" value="DUF2232"/>
</dbReference>
<evidence type="ECO:0000313" key="3">
    <source>
        <dbReference type="Proteomes" id="UP000317863"/>
    </source>
</evidence>
<reference evidence="2 3" key="1">
    <citation type="submission" date="2019-02" db="EMBL/GenBank/DDBJ databases">
        <title>Peptostreptococcaceae bacterium ZHW00191 nov., a new bacterium isolated from the human gut.</title>
        <authorList>
            <person name="Zhou H.-W."/>
            <person name="Chen X.-J."/>
        </authorList>
    </citation>
    <scope>NUCLEOTIDE SEQUENCE [LARGE SCALE GENOMIC DNA]</scope>
    <source>
        <strain evidence="2 3">ZHW00191</strain>
    </source>
</reference>
<gene>
    <name evidence="2" type="ORF">EXD82_03870</name>
</gene>
<keyword evidence="1" id="KW-1133">Transmembrane helix</keyword>
<feature type="transmembrane region" description="Helical" evidence="1">
    <location>
        <begin position="105"/>
        <end position="130"/>
    </location>
</feature>
<name>A0A544QWB1_9FIRM</name>
<proteinExistence type="predicted"/>
<dbReference type="EMBL" id="SGJB01000005">
    <property type="protein sequence ID" value="TQQ84990.1"/>
    <property type="molecule type" value="Genomic_DNA"/>
</dbReference>
<evidence type="ECO:0000313" key="2">
    <source>
        <dbReference type="EMBL" id="TQQ84990.1"/>
    </source>
</evidence>
<feature type="transmembrane region" description="Helical" evidence="1">
    <location>
        <begin position="239"/>
        <end position="261"/>
    </location>
</feature>
<dbReference type="RefSeq" id="WP_142535595.1">
    <property type="nucleotide sequence ID" value="NZ_SGJB01000005.1"/>
</dbReference>